<protein>
    <submittedName>
        <fullName evidence="2">Uncharacterized protein</fullName>
    </submittedName>
</protein>
<organism evidence="2 3">
    <name type="scientific">Steinernema carpocapsae</name>
    <name type="common">Entomopathogenic nematode</name>
    <dbReference type="NCBI Taxonomy" id="34508"/>
    <lineage>
        <taxon>Eukaryota</taxon>
        <taxon>Metazoa</taxon>
        <taxon>Ecdysozoa</taxon>
        <taxon>Nematoda</taxon>
        <taxon>Chromadorea</taxon>
        <taxon>Rhabditida</taxon>
        <taxon>Tylenchina</taxon>
        <taxon>Panagrolaimomorpha</taxon>
        <taxon>Strongyloidoidea</taxon>
        <taxon>Steinernematidae</taxon>
        <taxon>Steinernema</taxon>
    </lineage>
</organism>
<evidence type="ECO:0000313" key="3">
    <source>
        <dbReference type="Proteomes" id="UP000298663"/>
    </source>
</evidence>
<comment type="caution">
    <text evidence="2">The sequence shown here is derived from an EMBL/GenBank/DDBJ whole genome shotgun (WGS) entry which is preliminary data.</text>
</comment>
<reference evidence="2 3" key="2">
    <citation type="journal article" date="2019" name="G3 (Bethesda)">
        <title>Hybrid Assembly of the Genome of the Entomopathogenic Nematode Steinernema carpocapsae Identifies the X-Chromosome.</title>
        <authorList>
            <person name="Serra L."/>
            <person name="Macchietto M."/>
            <person name="Macias-Munoz A."/>
            <person name="McGill C.J."/>
            <person name="Rodriguez I.M."/>
            <person name="Rodriguez B."/>
            <person name="Murad R."/>
            <person name="Mortazavi A."/>
        </authorList>
    </citation>
    <scope>NUCLEOTIDE SEQUENCE [LARGE SCALE GENOMIC DNA]</scope>
    <source>
        <strain evidence="2 3">ALL</strain>
    </source>
</reference>
<evidence type="ECO:0000313" key="2">
    <source>
        <dbReference type="EMBL" id="TKR88942.1"/>
    </source>
</evidence>
<dbReference type="Proteomes" id="UP000298663">
    <property type="component" value="Unassembled WGS sequence"/>
</dbReference>
<reference evidence="2 3" key="1">
    <citation type="journal article" date="2015" name="Genome Biol.">
        <title>Comparative genomics of Steinernema reveals deeply conserved gene regulatory networks.</title>
        <authorList>
            <person name="Dillman A.R."/>
            <person name="Macchietto M."/>
            <person name="Porter C.F."/>
            <person name="Rogers A."/>
            <person name="Williams B."/>
            <person name="Antoshechkin I."/>
            <person name="Lee M.M."/>
            <person name="Goodwin Z."/>
            <person name="Lu X."/>
            <person name="Lewis E.E."/>
            <person name="Goodrich-Blair H."/>
            <person name="Stock S.P."/>
            <person name="Adams B.J."/>
            <person name="Sternberg P.W."/>
            <person name="Mortazavi A."/>
        </authorList>
    </citation>
    <scope>NUCLEOTIDE SEQUENCE [LARGE SCALE GENOMIC DNA]</scope>
    <source>
        <strain evidence="2 3">ALL</strain>
    </source>
</reference>
<feature type="compositionally biased region" description="Polar residues" evidence="1">
    <location>
        <begin position="143"/>
        <end position="153"/>
    </location>
</feature>
<name>A0A4U5NZE0_STECR</name>
<keyword evidence="3" id="KW-1185">Reference proteome</keyword>
<gene>
    <name evidence="2" type="ORF">L596_013109</name>
</gene>
<dbReference type="AlphaFoldDB" id="A0A4U5NZE0"/>
<accession>A0A4U5NZE0</accession>
<dbReference type="OrthoDB" id="10636479at2759"/>
<dbReference type="EMBL" id="AZBU02000003">
    <property type="protein sequence ID" value="TKR88942.1"/>
    <property type="molecule type" value="Genomic_DNA"/>
</dbReference>
<sequence>MPPSSEQLLRQLAHLSQKLFHLLLHQQRQLGQQQFAPSQGSLPQLQQVEESVADGKRGVGESVAGAADALRLGHHGHQQRICASLLRRLRRPHKDRARSETNDYYSFRCQSPEYGHDSDNMASLACEEVFEDDSCADIIESFEQMNSPSSAATTPGPETPMKTALTSS</sequence>
<feature type="region of interest" description="Disordered" evidence="1">
    <location>
        <begin position="143"/>
        <end position="168"/>
    </location>
</feature>
<evidence type="ECO:0000256" key="1">
    <source>
        <dbReference type="SAM" id="MobiDB-lite"/>
    </source>
</evidence>
<proteinExistence type="predicted"/>